<keyword evidence="3" id="KW-0547">Nucleotide-binding</keyword>
<dbReference type="CDD" id="cd11586">
    <property type="entry name" value="VbhA_like"/>
    <property type="match status" value="1"/>
</dbReference>
<name>A0A1Y4Q9E6_9FIRM</name>
<dbReference type="PANTHER" id="PTHR39560">
    <property type="entry name" value="PROTEIN ADENYLYLTRANSFERASE FIC-RELATED"/>
    <property type="match status" value="1"/>
</dbReference>
<proteinExistence type="predicted"/>
<dbReference type="PROSITE" id="PS51459">
    <property type="entry name" value="FIDO"/>
    <property type="match status" value="1"/>
</dbReference>
<evidence type="ECO:0000256" key="1">
    <source>
        <dbReference type="ARBA" id="ARBA00022679"/>
    </source>
</evidence>
<dbReference type="Gene3D" id="1.10.3290.10">
    <property type="entry name" value="Fido-like domain"/>
    <property type="match status" value="1"/>
</dbReference>
<dbReference type="SUPFAM" id="SSF140931">
    <property type="entry name" value="Fic-like"/>
    <property type="match status" value="1"/>
</dbReference>
<evidence type="ECO:0000259" key="8">
    <source>
        <dbReference type="PROSITE" id="PS51459"/>
    </source>
</evidence>
<dbReference type="InterPro" id="IPR036597">
    <property type="entry name" value="Fido-like_dom_sf"/>
</dbReference>
<dbReference type="InterPro" id="IPR033788">
    <property type="entry name" value="VbhA-like"/>
</dbReference>
<comment type="catalytic activity">
    <reaction evidence="6">
        <text>L-threonyl-[protein] + ATP = 3-O-(5'-adenylyl)-L-threonyl-[protein] + diphosphate</text>
        <dbReference type="Rhea" id="RHEA:54292"/>
        <dbReference type="Rhea" id="RHEA-COMP:11060"/>
        <dbReference type="Rhea" id="RHEA-COMP:13847"/>
        <dbReference type="ChEBI" id="CHEBI:30013"/>
        <dbReference type="ChEBI" id="CHEBI:30616"/>
        <dbReference type="ChEBI" id="CHEBI:33019"/>
        <dbReference type="ChEBI" id="CHEBI:138113"/>
        <dbReference type="EC" id="2.7.7.108"/>
    </reaction>
</comment>
<dbReference type="EC" id="2.7.7.108" evidence="5"/>
<keyword evidence="1" id="KW-0808">Transferase</keyword>
<evidence type="ECO:0000256" key="4">
    <source>
        <dbReference type="ARBA" id="ARBA00022840"/>
    </source>
</evidence>
<dbReference type="Pfam" id="PF02661">
    <property type="entry name" value="Fic"/>
    <property type="match status" value="1"/>
</dbReference>
<protein>
    <recommendedName>
        <fullName evidence="5">protein adenylyltransferase</fullName>
        <ecNumber evidence="5">2.7.7.108</ecNumber>
    </recommendedName>
</protein>
<organism evidence="9 10">
    <name type="scientific">Thomasclavelia spiroformis</name>
    <dbReference type="NCBI Taxonomy" id="29348"/>
    <lineage>
        <taxon>Bacteria</taxon>
        <taxon>Bacillati</taxon>
        <taxon>Bacillota</taxon>
        <taxon>Erysipelotrichia</taxon>
        <taxon>Erysipelotrichales</taxon>
        <taxon>Coprobacillaceae</taxon>
        <taxon>Thomasclavelia</taxon>
    </lineage>
</organism>
<dbReference type="Proteomes" id="UP000196258">
    <property type="component" value="Unassembled WGS sequence"/>
</dbReference>
<sequence length="297" mass="35369">MQNYNEKYEEFKYEIISETKDGKLKQLYWNIAFGLQEVDNLKPSKYMIDLATENINGKKTYDDVEKEIKEYYNSCPESKNNPNEQEADIVSVRLVQLLSDNSFRFDYNTYRIYHKYLFNGLDIVPRKYIGNFRDYNISKSEPVLNGASVAYTNHFLIKDTLEYDFNEEKNYDYSNKSIDEIVSHLVVFTSNIWQIHPFAEGNTRTTALFIQKYIQYLGLGKMNNEIFKDNSKYFRNALVRANYRDISINVYEDNSFLYKFFSNLLLKTNYVLNNEELYIDKNKKEKNIDSDELDIEL</sequence>
<dbReference type="InterPro" id="IPR003812">
    <property type="entry name" value="Fido"/>
</dbReference>
<dbReference type="PANTHER" id="PTHR39560:SF1">
    <property type="entry name" value="PROTEIN ADENYLYLTRANSFERASE FIC-RELATED"/>
    <property type="match status" value="1"/>
</dbReference>
<dbReference type="AlphaFoldDB" id="A0A1Y4Q9E6"/>
<evidence type="ECO:0000256" key="3">
    <source>
        <dbReference type="ARBA" id="ARBA00022741"/>
    </source>
</evidence>
<dbReference type="GO" id="GO:0005524">
    <property type="term" value="F:ATP binding"/>
    <property type="evidence" value="ECO:0007669"/>
    <property type="project" value="UniProtKB-KW"/>
</dbReference>
<gene>
    <name evidence="9" type="ORF">B5E91_12525</name>
</gene>
<feature type="domain" description="Fido" evidence="8">
    <location>
        <begin position="105"/>
        <end position="259"/>
    </location>
</feature>
<comment type="caution">
    <text evidence="9">The sequence shown here is derived from an EMBL/GenBank/DDBJ whole genome shotgun (WGS) entry which is preliminary data.</text>
</comment>
<evidence type="ECO:0000256" key="7">
    <source>
        <dbReference type="ARBA" id="ARBA00048696"/>
    </source>
</evidence>
<keyword evidence="2" id="KW-0548">Nucleotidyltransferase</keyword>
<accession>A0A1Y4Q9E6</accession>
<evidence type="ECO:0000256" key="6">
    <source>
        <dbReference type="ARBA" id="ARBA00047939"/>
    </source>
</evidence>
<dbReference type="EMBL" id="NFLB01000018">
    <property type="protein sequence ID" value="OUQ03633.1"/>
    <property type="molecule type" value="Genomic_DNA"/>
</dbReference>
<evidence type="ECO:0000256" key="5">
    <source>
        <dbReference type="ARBA" id="ARBA00034531"/>
    </source>
</evidence>
<dbReference type="GO" id="GO:0051302">
    <property type="term" value="P:regulation of cell division"/>
    <property type="evidence" value="ECO:0007669"/>
    <property type="project" value="TreeGrafter"/>
</dbReference>
<evidence type="ECO:0000313" key="9">
    <source>
        <dbReference type="EMBL" id="OUQ03633.1"/>
    </source>
</evidence>
<evidence type="ECO:0000313" key="10">
    <source>
        <dbReference type="Proteomes" id="UP000196258"/>
    </source>
</evidence>
<dbReference type="GO" id="GO:0070733">
    <property type="term" value="F:AMPylase activity"/>
    <property type="evidence" value="ECO:0007669"/>
    <property type="project" value="UniProtKB-EC"/>
</dbReference>
<reference evidence="10" key="1">
    <citation type="submission" date="2017-04" db="EMBL/GenBank/DDBJ databases">
        <title>Function of individual gut microbiota members based on whole genome sequencing of pure cultures obtained from chicken caecum.</title>
        <authorList>
            <person name="Medvecky M."/>
            <person name="Cejkova D."/>
            <person name="Polansky O."/>
            <person name="Karasova D."/>
            <person name="Kubasova T."/>
            <person name="Cizek A."/>
            <person name="Rychlik I."/>
        </authorList>
    </citation>
    <scope>NUCLEOTIDE SEQUENCE [LARGE SCALE GENOMIC DNA]</scope>
    <source>
        <strain evidence="10">An149</strain>
    </source>
</reference>
<evidence type="ECO:0000256" key="2">
    <source>
        <dbReference type="ARBA" id="ARBA00022695"/>
    </source>
</evidence>
<dbReference type="RefSeq" id="WP_087258289.1">
    <property type="nucleotide sequence ID" value="NZ_CAJKXS010000104.1"/>
</dbReference>
<comment type="catalytic activity">
    <reaction evidence="7">
        <text>L-tyrosyl-[protein] + ATP = O-(5'-adenylyl)-L-tyrosyl-[protein] + diphosphate</text>
        <dbReference type="Rhea" id="RHEA:54288"/>
        <dbReference type="Rhea" id="RHEA-COMP:10136"/>
        <dbReference type="Rhea" id="RHEA-COMP:13846"/>
        <dbReference type="ChEBI" id="CHEBI:30616"/>
        <dbReference type="ChEBI" id="CHEBI:33019"/>
        <dbReference type="ChEBI" id="CHEBI:46858"/>
        <dbReference type="ChEBI" id="CHEBI:83624"/>
        <dbReference type="EC" id="2.7.7.108"/>
    </reaction>
</comment>
<keyword evidence="4" id="KW-0067">ATP-binding</keyword>